<comment type="caution">
    <text evidence="4">The sequence shown here is derived from an EMBL/GenBank/DDBJ whole genome shotgun (WGS) entry which is preliminary data.</text>
</comment>
<keyword evidence="5" id="KW-1185">Reference proteome</keyword>
<evidence type="ECO:0000313" key="5">
    <source>
        <dbReference type="Proteomes" id="UP000289340"/>
    </source>
</evidence>
<accession>A0A445G426</accession>
<reference evidence="4 5" key="1">
    <citation type="submission" date="2018-09" db="EMBL/GenBank/DDBJ databases">
        <title>A high-quality reference genome of wild soybean provides a powerful tool to mine soybean genomes.</title>
        <authorList>
            <person name="Xie M."/>
            <person name="Chung C.Y.L."/>
            <person name="Li M.-W."/>
            <person name="Wong F.-L."/>
            <person name="Chan T.-F."/>
            <person name="Lam H.-M."/>
        </authorList>
    </citation>
    <scope>NUCLEOTIDE SEQUENCE [LARGE SCALE GENOMIC DNA]</scope>
    <source>
        <strain evidence="5">cv. W05</strain>
        <tissue evidence="4">Hypocotyl of etiolated seedlings</tissue>
    </source>
</reference>
<dbReference type="SMART" id="SM00166">
    <property type="entry name" value="UBX"/>
    <property type="match status" value="1"/>
</dbReference>
<feature type="compositionally biased region" description="Basic and acidic residues" evidence="2">
    <location>
        <begin position="275"/>
        <end position="285"/>
    </location>
</feature>
<dbReference type="SUPFAM" id="SSF52833">
    <property type="entry name" value="Thioredoxin-like"/>
    <property type="match status" value="1"/>
</dbReference>
<dbReference type="GO" id="GO:0043130">
    <property type="term" value="F:ubiquitin binding"/>
    <property type="evidence" value="ECO:0007669"/>
    <property type="project" value="TreeGrafter"/>
</dbReference>
<dbReference type="InterPro" id="IPR001012">
    <property type="entry name" value="UBX_dom"/>
</dbReference>
<dbReference type="Proteomes" id="UP000289340">
    <property type="component" value="Chromosome 17"/>
</dbReference>
<feature type="domain" description="UBX" evidence="3">
    <location>
        <begin position="330"/>
        <end position="401"/>
    </location>
</feature>
<dbReference type="AlphaFoldDB" id="A0A445G426"/>
<sequence>MPSTVRDHGIVRRMASLPRSIMEFIGRGRRRNQHTNFPLQPQDHHHDPQPHGQVVVQDEWSFLESFEQQFGTKHPFFYACRFMEAIKLAEHDHKFLFMYLHSPDHPFANVFCKETLCSEPVIQFLDVNFVCWGGLVDRGEGVQMVATLSPATFPCCAVIAPTPGESIAVLQQLEGPLSPAELAGILQRTLEEQGVAFGSDRAKQEEKIRADRRLREEQDAAYLAALQIDKEKDKPNSLPPRERLQKPGEAHNNRNYGKLLNNSINVTKQNSKVNESNKEKRDKGVASKGSESQPTQVHILESYYTTKLISCQSLACVEHNCVCQNFLLQILIRFPNGERREHTFLYTDRIQSIFSYIDSLGLPWIGNYRLISNFPRRAYGVDQMRMTLKEAGLYPKASVFLEPLGTRVP</sequence>
<evidence type="ECO:0000256" key="1">
    <source>
        <dbReference type="ARBA" id="ARBA00022786"/>
    </source>
</evidence>
<dbReference type="Gene3D" id="3.40.30.10">
    <property type="entry name" value="Glutaredoxin"/>
    <property type="match status" value="1"/>
</dbReference>
<dbReference type="InterPro" id="IPR006577">
    <property type="entry name" value="UAS"/>
</dbReference>
<keyword evidence="1" id="KW-0833">Ubl conjugation pathway</keyword>
<feature type="region of interest" description="Disordered" evidence="2">
    <location>
        <begin position="32"/>
        <end position="51"/>
    </location>
</feature>
<dbReference type="SMART" id="SM00594">
    <property type="entry name" value="UAS"/>
    <property type="match status" value="1"/>
</dbReference>
<dbReference type="EMBL" id="QZWG01000017">
    <property type="protein sequence ID" value="RZB55947.1"/>
    <property type="molecule type" value="Genomic_DNA"/>
</dbReference>
<evidence type="ECO:0000256" key="2">
    <source>
        <dbReference type="SAM" id="MobiDB-lite"/>
    </source>
</evidence>
<dbReference type="InterPro" id="IPR049483">
    <property type="entry name" value="FAF1_2-like_UAS"/>
</dbReference>
<gene>
    <name evidence="4" type="ORF">D0Y65_045281</name>
</gene>
<dbReference type="PROSITE" id="PS50033">
    <property type="entry name" value="UBX"/>
    <property type="match status" value="1"/>
</dbReference>
<dbReference type="InterPro" id="IPR036249">
    <property type="entry name" value="Thioredoxin-like_sf"/>
</dbReference>
<dbReference type="SUPFAM" id="SSF54236">
    <property type="entry name" value="Ubiquitin-like"/>
    <property type="match status" value="1"/>
</dbReference>
<dbReference type="Gene3D" id="3.10.20.90">
    <property type="entry name" value="Phosphatidylinositol 3-kinase Catalytic Subunit, Chain A, domain 1"/>
    <property type="match status" value="1"/>
</dbReference>
<dbReference type="Pfam" id="PF21021">
    <property type="entry name" value="FAF1"/>
    <property type="match status" value="1"/>
</dbReference>
<evidence type="ECO:0000259" key="3">
    <source>
        <dbReference type="PROSITE" id="PS50033"/>
    </source>
</evidence>
<feature type="compositionally biased region" description="Basic and acidic residues" evidence="2">
    <location>
        <begin position="229"/>
        <end position="252"/>
    </location>
</feature>
<dbReference type="CDD" id="cd01767">
    <property type="entry name" value="UBX"/>
    <property type="match status" value="1"/>
</dbReference>
<dbReference type="PANTHER" id="PTHR23322:SF71">
    <property type="entry name" value="UBIQUITIN-ASSOCIATED (UBA) PROTEIN-RELATED"/>
    <property type="match status" value="1"/>
</dbReference>
<dbReference type="GO" id="GO:0005783">
    <property type="term" value="C:endoplasmic reticulum"/>
    <property type="evidence" value="ECO:0007669"/>
    <property type="project" value="TreeGrafter"/>
</dbReference>
<dbReference type="Pfam" id="PF00789">
    <property type="entry name" value="UBX"/>
    <property type="match status" value="1"/>
</dbReference>
<dbReference type="GO" id="GO:0036503">
    <property type="term" value="P:ERAD pathway"/>
    <property type="evidence" value="ECO:0007669"/>
    <property type="project" value="TreeGrafter"/>
</dbReference>
<feature type="compositionally biased region" description="Polar residues" evidence="2">
    <location>
        <begin position="260"/>
        <end position="274"/>
    </location>
</feature>
<dbReference type="CDD" id="cd02958">
    <property type="entry name" value="UAS"/>
    <property type="match status" value="1"/>
</dbReference>
<protein>
    <submittedName>
        <fullName evidence="4">Plant UBX domain-containing protein 10 isoform B</fullName>
    </submittedName>
</protein>
<name>A0A445G426_GLYSO</name>
<organism evidence="4 5">
    <name type="scientific">Glycine soja</name>
    <name type="common">Wild soybean</name>
    <dbReference type="NCBI Taxonomy" id="3848"/>
    <lineage>
        <taxon>Eukaryota</taxon>
        <taxon>Viridiplantae</taxon>
        <taxon>Streptophyta</taxon>
        <taxon>Embryophyta</taxon>
        <taxon>Tracheophyta</taxon>
        <taxon>Spermatophyta</taxon>
        <taxon>Magnoliopsida</taxon>
        <taxon>eudicotyledons</taxon>
        <taxon>Gunneridae</taxon>
        <taxon>Pentapetalae</taxon>
        <taxon>rosids</taxon>
        <taxon>fabids</taxon>
        <taxon>Fabales</taxon>
        <taxon>Fabaceae</taxon>
        <taxon>Papilionoideae</taxon>
        <taxon>50 kb inversion clade</taxon>
        <taxon>NPAAA clade</taxon>
        <taxon>indigoferoid/millettioid clade</taxon>
        <taxon>Phaseoleae</taxon>
        <taxon>Glycine</taxon>
        <taxon>Glycine subgen. Soja</taxon>
    </lineage>
</organism>
<feature type="region of interest" description="Disordered" evidence="2">
    <location>
        <begin position="229"/>
        <end position="293"/>
    </location>
</feature>
<dbReference type="PANTHER" id="PTHR23322">
    <property type="entry name" value="FAS-ASSOCIATED PROTEIN"/>
    <property type="match status" value="1"/>
</dbReference>
<evidence type="ECO:0000313" key="4">
    <source>
        <dbReference type="EMBL" id="RZB55947.1"/>
    </source>
</evidence>
<dbReference type="InterPro" id="IPR050730">
    <property type="entry name" value="UBX_domain-protein"/>
</dbReference>
<dbReference type="InterPro" id="IPR029071">
    <property type="entry name" value="Ubiquitin-like_domsf"/>
</dbReference>
<proteinExistence type="predicted"/>